<dbReference type="Proteomes" id="UP001362999">
    <property type="component" value="Unassembled WGS sequence"/>
</dbReference>
<reference evidence="1 2" key="1">
    <citation type="journal article" date="2024" name="J Genomics">
        <title>Draft genome sequencing and assembly of Favolaschia claudopus CIRM-BRFM 2984 isolated from oak limbs.</title>
        <authorList>
            <person name="Navarro D."/>
            <person name="Drula E."/>
            <person name="Chaduli D."/>
            <person name="Cazenave R."/>
            <person name="Ahrendt S."/>
            <person name="Wang J."/>
            <person name="Lipzen A."/>
            <person name="Daum C."/>
            <person name="Barry K."/>
            <person name="Grigoriev I.V."/>
            <person name="Favel A."/>
            <person name="Rosso M.N."/>
            <person name="Martin F."/>
        </authorList>
    </citation>
    <scope>NUCLEOTIDE SEQUENCE [LARGE SCALE GENOMIC DNA]</scope>
    <source>
        <strain evidence="1 2">CIRM-BRFM 2984</strain>
    </source>
</reference>
<keyword evidence="2" id="KW-1185">Reference proteome</keyword>
<gene>
    <name evidence="1" type="ORF">R3P38DRAFT_3189138</name>
</gene>
<accession>A0AAW0BU18</accession>
<evidence type="ECO:0000313" key="1">
    <source>
        <dbReference type="EMBL" id="KAK7030177.1"/>
    </source>
</evidence>
<name>A0AAW0BU18_9AGAR</name>
<organism evidence="1 2">
    <name type="scientific">Favolaschia claudopus</name>
    <dbReference type="NCBI Taxonomy" id="2862362"/>
    <lineage>
        <taxon>Eukaryota</taxon>
        <taxon>Fungi</taxon>
        <taxon>Dikarya</taxon>
        <taxon>Basidiomycota</taxon>
        <taxon>Agaricomycotina</taxon>
        <taxon>Agaricomycetes</taxon>
        <taxon>Agaricomycetidae</taxon>
        <taxon>Agaricales</taxon>
        <taxon>Marasmiineae</taxon>
        <taxon>Mycenaceae</taxon>
        <taxon>Favolaschia</taxon>
    </lineage>
</organism>
<comment type="caution">
    <text evidence="1">The sequence shown here is derived from an EMBL/GenBank/DDBJ whole genome shotgun (WGS) entry which is preliminary data.</text>
</comment>
<protein>
    <submittedName>
        <fullName evidence="1">Uncharacterized protein</fullName>
    </submittedName>
</protein>
<sequence>MLRPPLRLSSTLPSSILFPCQTIPRRSRPAVTHTPLPRPLATSSFTGPAAFATYASSPALPVGSLISSRVSGTSPASASTTSTSVHSYAALRCGCRVSDPVLEGTHEWVERAGMAGVCVPSRPLAPVRRYVRLVTVRAAPVFACCFHRVQGMGPGGWRVEVYAQVHLRLDSVPFSSPSMLHRVRTPTFIAYPYPCASQQPHRVMPLPSSRESHISLAPASTASMTAASAPMTSTPLPSKEAHLTSLLPASLAFITSSGVARAAGRQRLRYRRMRVRNRVDGGGVRR</sequence>
<proteinExistence type="predicted"/>
<dbReference type="EMBL" id="JAWWNJ010000026">
    <property type="protein sequence ID" value="KAK7030177.1"/>
    <property type="molecule type" value="Genomic_DNA"/>
</dbReference>
<dbReference type="AlphaFoldDB" id="A0AAW0BU18"/>
<evidence type="ECO:0000313" key="2">
    <source>
        <dbReference type="Proteomes" id="UP001362999"/>
    </source>
</evidence>